<dbReference type="InterPro" id="IPR035959">
    <property type="entry name" value="RutC-like_sf"/>
</dbReference>
<organism evidence="2">
    <name type="scientific">freshwater metagenome</name>
    <dbReference type="NCBI Taxonomy" id="449393"/>
    <lineage>
        <taxon>unclassified sequences</taxon>
        <taxon>metagenomes</taxon>
        <taxon>ecological metagenomes</taxon>
    </lineage>
</organism>
<dbReference type="Gene3D" id="3.30.1330.40">
    <property type="entry name" value="RutC-like"/>
    <property type="match status" value="1"/>
</dbReference>
<dbReference type="GO" id="GO:0019239">
    <property type="term" value="F:deaminase activity"/>
    <property type="evidence" value="ECO:0007669"/>
    <property type="project" value="TreeGrafter"/>
</dbReference>
<evidence type="ECO:0000256" key="1">
    <source>
        <dbReference type="ARBA" id="ARBA00010552"/>
    </source>
</evidence>
<comment type="similarity">
    <text evidence="1">Belongs to the RutC family.</text>
</comment>
<reference evidence="2" key="1">
    <citation type="submission" date="2020-05" db="EMBL/GenBank/DDBJ databases">
        <authorList>
            <person name="Chiriac C."/>
            <person name="Salcher M."/>
            <person name="Ghai R."/>
            <person name="Kavagutti S V."/>
        </authorList>
    </citation>
    <scope>NUCLEOTIDE SEQUENCE</scope>
</reference>
<dbReference type="GO" id="GO:0005829">
    <property type="term" value="C:cytosol"/>
    <property type="evidence" value="ECO:0007669"/>
    <property type="project" value="TreeGrafter"/>
</dbReference>
<dbReference type="SUPFAM" id="SSF55298">
    <property type="entry name" value="YjgF-like"/>
    <property type="match status" value="1"/>
</dbReference>
<dbReference type="PANTHER" id="PTHR11803">
    <property type="entry name" value="2-IMINOBUTANOATE/2-IMINOPROPANOATE DEAMINASE RIDA"/>
    <property type="match status" value="1"/>
</dbReference>
<accession>A0A6J6WNM1</accession>
<dbReference type="CDD" id="cd00448">
    <property type="entry name" value="YjgF_YER057c_UK114_family"/>
    <property type="match status" value="1"/>
</dbReference>
<protein>
    <submittedName>
        <fullName evidence="2">Unannotated protein</fullName>
    </submittedName>
</protein>
<sequence length="148" mass="16283">MKKTIINRDIGTNWAFFEGSEVKELIHSGAVVVETNDVKFVYLSGRTATDGDTDVLVGLGDIKAQTKQVLINLLAALELAGGTIDDIVRMRVYVTPPFSKELFAKIHEVRAEFFNKAHYPASTLVVVYQLAREGAMIEIDADAVIAQK</sequence>
<dbReference type="InterPro" id="IPR006175">
    <property type="entry name" value="YjgF/YER057c/UK114"/>
</dbReference>
<dbReference type="EMBL" id="CAFAAI010000003">
    <property type="protein sequence ID" value="CAB4785539.1"/>
    <property type="molecule type" value="Genomic_DNA"/>
</dbReference>
<dbReference type="Pfam" id="PF01042">
    <property type="entry name" value="Ribonuc_L-PSP"/>
    <property type="match status" value="1"/>
</dbReference>
<evidence type="ECO:0000313" key="2">
    <source>
        <dbReference type="EMBL" id="CAB4785539.1"/>
    </source>
</evidence>
<dbReference type="AlphaFoldDB" id="A0A6J6WNM1"/>
<name>A0A6J6WNM1_9ZZZZ</name>
<proteinExistence type="inferred from homology"/>
<gene>
    <name evidence="2" type="ORF">UFOPK2992_00048</name>
</gene>
<dbReference type="PANTHER" id="PTHR11803:SF58">
    <property type="entry name" value="PROTEIN HMF1-RELATED"/>
    <property type="match status" value="1"/>
</dbReference>